<evidence type="ECO:0000313" key="2">
    <source>
        <dbReference type="Proteomes" id="UP001604336"/>
    </source>
</evidence>
<gene>
    <name evidence="1" type="ORF">Adt_22116</name>
</gene>
<reference evidence="2" key="1">
    <citation type="submission" date="2024-07" db="EMBL/GenBank/DDBJ databases">
        <title>Two chromosome-level genome assemblies of Korean endemic species Abeliophyllum distichum and Forsythia ovata (Oleaceae).</title>
        <authorList>
            <person name="Jang H."/>
        </authorList>
    </citation>
    <scope>NUCLEOTIDE SEQUENCE [LARGE SCALE GENOMIC DNA]</scope>
</reference>
<proteinExistence type="predicted"/>
<dbReference type="Proteomes" id="UP001604336">
    <property type="component" value="Unassembled WGS sequence"/>
</dbReference>
<dbReference type="AlphaFoldDB" id="A0ABD1T1I5"/>
<protein>
    <submittedName>
        <fullName evidence="1">Uncharacterized protein</fullName>
    </submittedName>
</protein>
<comment type="caution">
    <text evidence="1">The sequence shown here is derived from an EMBL/GenBank/DDBJ whole genome shotgun (WGS) entry which is preliminary data.</text>
</comment>
<name>A0ABD1T1I5_9LAMI</name>
<accession>A0ABD1T1I5</accession>
<organism evidence="1 2">
    <name type="scientific">Abeliophyllum distichum</name>
    <dbReference type="NCBI Taxonomy" id="126358"/>
    <lineage>
        <taxon>Eukaryota</taxon>
        <taxon>Viridiplantae</taxon>
        <taxon>Streptophyta</taxon>
        <taxon>Embryophyta</taxon>
        <taxon>Tracheophyta</taxon>
        <taxon>Spermatophyta</taxon>
        <taxon>Magnoliopsida</taxon>
        <taxon>eudicotyledons</taxon>
        <taxon>Gunneridae</taxon>
        <taxon>Pentapetalae</taxon>
        <taxon>asterids</taxon>
        <taxon>lamiids</taxon>
        <taxon>Lamiales</taxon>
        <taxon>Oleaceae</taxon>
        <taxon>Forsythieae</taxon>
        <taxon>Abeliophyllum</taxon>
    </lineage>
</organism>
<sequence length="128" mass="14867">MADKDDPQRMEMDHVGVVEEALLETIERGPQEEMEKDDLQVPTVYFIDFEDDVNDDDFVYDSNVEERIAVGLNSDPIVEEQHAAIGEISDSDHSYDQTAEELNTHYSSDEEINVRYPMFNEENEMWDT</sequence>
<dbReference type="EMBL" id="JBFOLK010000006">
    <property type="protein sequence ID" value="KAL2506495.1"/>
    <property type="molecule type" value="Genomic_DNA"/>
</dbReference>
<keyword evidence="2" id="KW-1185">Reference proteome</keyword>
<evidence type="ECO:0000313" key="1">
    <source>
        <dbReference type="EMBL" id="KAL2506495.1"/>
    </source>
</evidence>